<evidence type="ECO:0000313" key="6">
    <source>
        <dbReference type="EMBL" id="XBS71387.1"/>
    </source>
</evidence>
<dbReference type="InterPro" id="IPR027417">
    <property type="entry name" value="P-loop_NTPase"/>
</dbReference>
<dbReference type="Pfam" id="PF08352">
    <property type="entry name" value="oligo_HPY"/>
    <property type="match status" value="1"/>
</dbReference>
<comment type="similarity">
    <text evidence="1">Belongs to the ABC transporter superfamily.</text>
</comment>
<dbReference type="SMART" id="SM00382">
    <property type="entry name" value="AAA"/>
    <property type="match status" value="1"/>
</dbReference>
<dbReference type="Gene3D" id="3.40.50.300">
    <property type="entry name" value="P-loop containing nucleotide triphosphate hydrolases"/>
    <property type="match status" value="1"/>
</dbReference>
<reference evidence="6" key="1">
    <citation type="submission" date="2024-06" db="EMBL/GenBank/DDBJ databases">
        <authorList>
            <person name="Coelho C."/>
            <person name="Bento M."/>
            <person name="Garcia E."/>
            <person name="Camelo A."/>
            <person name="Brandao I."/>
            <person name="Espirito Santo C."/>
            <person name="Trovao J."/>
            <person name="Verissimo A."/>
            <person name="Costa J."/>
            <person name="Tiago I."/>
        </authorList>
    </citation>
    <scope>NUCLEOTIDE SEQUENCE</scope>
    <source>
        <strain evidence="6">KWT182</strain>
    </source>
</reference>
<dbReference type="InterPro" id="IPR003439">
    <property type="entry name" value="ABC_transporter-like_ATP-bd"/>
</dbReference>
<gene>
    <name evidence="6" type="ORF">ABK905_10860</name>
</gene>
<organism evidence="6">
    <name type="scientific">Acerihabitans sp. KWT182</name>
    <dbReference type="NCBI Taxonomy" id="3157919"/>
    <lineage>
        <taxon>Bacteria</taxon>
        <taxon>Pseudomonadati</taxon>
        <taxon>Pseudomonadota</taxon>
        <taxon>Gammaproteobacteria</taxon>
        <taxon>Enterobacterales</taxon>
        <taxon>Pectobacteriaceae</taxon>
        <taxon>Acerihabitans</taxon>
    </lineage>
</organism>
<dbReference type="InterPro" id="IPR003593">
    <property type="entry name" value="AAA+_ATPase"/>
</dbReference>
<dbReference type="EMBL" id="CP157947">
    <property type="protein sequence ID" value="XBS71387.1"/>
    <property type="molecule type" value="Genomic_DNA"/>
</dbReference>
<dbReference type="NCBIfam" id="TIGR01727">
    <property type="entry name" value="oligo_HPY"/>
    <property type="match status" value="1"/>
</dbReference>
<dbReference type="FunFam" id="3.40.50.300:FF:000016">
    <property type="entry name" value="Oligopeptide ABC transporter ATP-binding component"/>
    <property type="match status" value="1"/>
</dbReference>
<keyword evidence="4 6" id="KW-0067">ATP-binding</keyword>
<protein>
    <submittedName>
        <fullName evidence="6">Dipeptide ABC transporter ATP-binding protein</fullName>
    </submittedName>
</protein>
<name>A0AAU7QEN8_9GAMM</name>
<dbReference type="PROSITE" id="PS50893">
    <property type="entry name" value="ABC_TRANSPORTER_2"/>
    <property type="match status" value="1"/>
</dbReference>
<evidence type="ECO:0000256" key="3">
    <source>
        <dbReference type="ARBA" id="ARBA00022741"/>
    </source>
</evidence>
<sequence length="361" mass="39914">MSRVILQVDNLKKHFTLAKGRFGREDTVVKAVDGVSFQMAYGETLALVGESGCGKSTTARLVMKLIEPSAGSIRLADTELNGLRGAALRDFRKGFQIIFQDPFASLNPRMLVHDILEEPLIINRVDPAERRRRVADALAQVGLSPAHARRYPHEFSGGQRQRVGIARALMLKPSLIVCDEPVSALDVSIQAQIINLLSDLQRDLNLSYLFISHDLSVVKHISDRVAVMYLGKIVEIAPKEAFFNAPAHPYSRALLSAIPRPDPGHRPARQAMSGDVSATVNLPGGGCRFHPRCPFAVDKCRHDEPLLKPAGDGAAVACHRRLELPLWQEVFQDTGKLSPIAEARLKLYADRRRERLHAVNL</sequence>
<keyword evidence="3" id="KW-0547">Nucleotide-binding</keyword>
<proteinExistence type="inferred from homology"/>
<feature type="domain" description="ABC transporter" evidence="5">
    <location>
        <begin position="6"/>
        <end position="255"/>
    </location>
</feature>
<dbReference type="Pfam" id="PF00005">
    <property type="entry name" value="ABC_tran"/>
    <property type="match status" value="1"/>
</dbReference>
<dbReference type="PANTHER" id="PTHR43776:SF7">
    <property type="entry name" value="D,D-DIPEPTIDE TRANSPORT ATP-BINDING PROTEIN DDPF-RELATED"/>
    <property type="match status" value="1"/>
</dbReference>
<dbReference type="CDD" id="cd03257">
    <property type="entry name" value="ABC_NikE_OppD_transporters"/>
    <property type="match status" value="1"/>
</dbReference>
<dbReference type="GO" id="GO:0016887">
    <property type="term" value="F:ATP hydrolysis activity"/>
    <property type="evidence" value="ECO:0007669"/>
    <property type="project" value="InterPro"/>
</dbReference>
<dbReference type="InterPro" id="IPR017871">
    <property type="entry name" value="ABC_transporter-like_CS"/>
</dbReference>
<keyword evidence="2" id="KW-0813">Transport</keyword>
<dbReference type="GO" id="GO:0055085">
    <property type="term" value="P:transmembrane transport"/>
    <property type="evidence" value="ECO:0007669"/>
    <property type="project" value="UniProtKB-ARBA"/>
</dbReference>
<dbReference type="GO" id="GO:0005524">
    <property type="term" value="F:ATP binding"/>
    <property type="evidence" value="ECO:0007669"/>
    <property type="project" value="UniProtKB-KW"/>
</dbReference>
<accession>A0AAU7QEN8</accession>
<dbReference type="PANTHER" id="PTHR43776">
    <property type="entry name" value="TRANSPORT ATP-BINDING PROTEIN"/>
    <property type="match status" value="1"/>
</dbReference>
<dbReference type="PROSITE" id="PS00211">
    <property type="entry name" value="ABC_TRANSPORTER_1"/>
    <property type="match status" value="1"/>
</dbReference>
<dbReference type="GO" id="GO:0015833">
    <property type="term" value="P:peptide transport"/>
    <property type="evidence" value="ECO:0007669"/>
    <property type="project" value="InterPro"/>
</dbReference>
<dbReference type="InterPro" id="IPR013563">
    <property type="entry name" value="Oligopep_ABC_C"/>
</dbReference>
<dbReference type="SUPFAM" id="SSF52540">
    <property type="entry name" value="P-loop containing nucleoside triphosphate hydrolases"/>
    <property type="match status" value="1"/>
</dbReference>
<evidence type="ECO:0000259" key="5">
    <source>
        <dbReference type="PROSITE" id="PS50893"/>
    </source>
</evidence>
<evidence type="ECO:0000256" key="2">
    <source>
        <dbReference type="ARBA" id="ARBA00022448"/>
    </source>
</evidence>
<evidence type="ECO:0000256" key="1">
    <source>
        <dbReference type="ARBA" id="ARBA00005417"/>
    </source>
</evidence>
<dbReference type="AlphaFoldDB" id="A0AAU7QEN8"/>
<dbReference type="InterPro" id="IPR050319">
    <property type="entry name" value="ABC_transp_ATP-bind"/>
</dbReference>
<evidence type="ECO:0000256" key="4">
    <source>
        <dbReference type="ARBA" id="ARBA00022840"/>
    </source>
</evidence>
<dbReference type="NCBIfam" id="NF008453">
    <property type="entry name" value="PRK11308.1"/>
    <property type="match status" value="1"/>
</dbReference>